<evidence type="ECO:0000256" key="2">
    <source>
        <dbReference type="ARBA" id="ARBA00029447"/>
    </source>
</evidence>
<dbReference type="GO" id="GO:0007165">
    <property type="term" value="P:signal transduction"/>
    <property type="evidence" value="ECO:0007669"/>
    <property type="project" value="UniProtKB-KW"/>
</dbReference>
<accession>A0A5J4KMJ7</accession>
<keyword evidence="6" id="KW-0812">Transmembrane</keyword>
<feature type="domain" description="HAMP" evidence="8">
    <location>
        <begin position="245"/>
        <end position="297"/>
    </location>
</feature>
<evidence type="ECO:0000313" key="9">
    <source>
        <dbReference type="EMBL" id="GER87501.1"/>
    </source>
</evidence>
<evidence type="ECO:0000259" key="8">
    <source>
        <dbReference type="PROSITE" id="PS50885"/>
    </source>
</evidence>
<dbReference type="PROSITE" id="PS50885">
    <property type="entry name" value="HAMP"/>
    <property type="match status" value="2"/>
</dbReference>
<evidence type="ECO:0000256" key="6">
    <source>
        <dbReference type="SAM" id="Phobius"/>
    </source>
</evidence>
<keyword evidence="1 3" id="KW-0807">Transducer</keyword>
<evidence type="ECO:0000256" key="4">
    <source>
        <dbReference type="SAM" id="Coils"/>
    </source>
</evidence>
<keyword evidence="10" id="KW-1185">Reference proteome</keyword>
<feature type="domain" description="HAMP" evidence="8">
    <location>
        <begin position="304"/>
        <end position="355"/>
    </location>
</feature>
<dbReference type="InterPro" id="IPR004089">
    <property type="entry name" value="MCPsignal_dom"/>
</dbReference>
<name>A0A5J4KMJ7_9CHLR</name>
<feature type="domain" description="Methyl-accepting transducer" evidence="7">
    <location>
        <begin position="360"/>
        <end position="596"/>
    </location>
</feature>
<dbReference type="CDD" id="cd06225">
    <property type="entry name" value="HAMP"/>
    <property type="match status" value="2"/>
</dbReference>
<sequence>MLKFITRMQIARRLLLAFLLTAVIPGIVIAVLGFTFFRAQTERSQVIRTNISAFKSATTAGTYLPDLNALLITTYLEQYQSHPLIEKNQLTIDQQHIQETTRLFDTEAKHYQKNYELLTSPRMRTTYNVLKYNHLDPTLPDQQQRDLDTVLKKSWPAYLAAQNQVLDAINKKESSTHVHDLVTQANVAYLPLENQWDEITNISEKISIRMVTTNTTQTNQIVFLTLIAFFGTIMLVTAIGYIAYRSITVPLHHLALLTRRIARGDTDARAAITTRDEIYLVALSMNAMLDNIVDLMQQAQKQRDQLQAQIEKLIAEVNGIGEGDLRVQAEVGDNALGILGDSFNYMIEELGSLVVRVKMVSGRVTGSTTTILKSMTQLVETDSNQLQQIATASAEVEQMAASSRKVAERSQVLFDVARIARHDAQLGREAVEQALEEMSRINVNVQSTAGKVHNLGEHSREIDEIIEVISSIAHQTNRLALDAAIQAAMAGENGKGFGAVAADIRRLAERTKDQANLITRVVRSIREEIGTLAISMQDTEQEASMGTSLTQEASVALESIFTAVEHQAKEIEHINRMVAQQLKSSSSVVKIMQNVATTTKQSSSSTRDASQHVERLAQQVEQLRSSVEAFKLREGHIYQVPKTNVNIDWNLEAESILTISGSFRTVSATLRPIQDTNSTSTSGIYFAPPESADDYSAYARSQSHHEENGPDWQSIPQSERWLPVHQKNSAEKTQDSGVSNSR</sequence>
<comment type="caution">
    <text evidence="9">The sequence shown here is derived from an EMBL/GenBank/DDBJ whole genome shotgun (WGS) entry which is preliminary data.</text>
</comment>
<feature type="coiled-coil region" evidence="4">
    <location>
        <begin position="285"/>
        <end position="316"/>
    </location>
</feature>
<evidence type="ECO:0000256" key="3">
    <source>
        <dbReference type="PROSITE-ProRule" id="PRU00284"/>
    </source>
</evidence>
<dbReference type="EMBL" id="BKZW01000001">
    <property type="protein sequence ID" value="GER87501.1"/>
    <property type="molecule type" value="Genomic_DNA"/>
</dbReference>
<dbReference type="Proteomes" id="UP000326912">
    <property type="component" value="Unassembled WGS sequence"/>
</dbReference>
<dbReference type="AlphaFoldDB" id="A0A5J4KMJ7"/>
<evidence type="ECO:0000259" key="7">
    <source>
        <dbReference type="PROSITE" id="PS50111"/>
    </source>
</evidence>
<dbReference type="PANTHER" id="PTHR32089">
    <property type="entry name" value="METHYL-ACCEPTING CHEMOTAXIS PROTEIN MCPB"/>
    <property type="match status" value="1"/>
</dbReference>
<protein>
    <recommendedName>
        <fullName evidence="11">Methyl-accepting chemotaxis protein</fullName>
    </recommendedName>
</protein>
<feature type="region of interest" description="Disordered" evidence="5">
    <location>
        <begin position="695"/>
        <end position="742"/>
    </location>
</feature>
<comment type="similarity">
    <text evidence="2">Belongs to the methyl-accepting chemotaxis (MCP) protein family.</text>
</comment>
<keyword evidence="4" id="KW-0175">Coiled coil</keyword>
<gene>
    <name evidence="9" type="ORF">KDW_16630</name>
</gene>
<evidence type="ECO:0000256" key="1">
    <source>
        <dbReference type="ARBA" id="ARBA00023224"/>
    </source>
</evidence>
<dbReference type="CDD" id="cd11386">
    <property type="entry name" value="MCP_signal"/>
    <property type="match status" value="1"/>
</dbReference>
<keyword evidence="6" id="KW-1133">Transmembrane helix</keyword>
<dbReference type="Gene3D" id="6.10.340.10">
    <property type="match status" value="1"/>
</dbReference>
<dbReference type="Pfam" id="PF00015">
    <property type="entry name" value="MCPsignal"/>
    <property type="match status" value="1"/>
</dbReference>
<organism evidence="9 10">
    <name type="scientific">Dictyobacter vulcani</name>
    <dbReference type="NCBI Taxonomy" id="2607529"/>
    <lineage>
        <taxon>Bacteria</taxon>
        <taxon>Bacillati</taxon>
        <taxon>Chloroflexota</taxon>
        <taxon>Ktedonobacteria</taxon>
        <taxon>Ktedonobacterales</taxon>
        <taxon>Dictyobacteraceae</taxon>
        <taxon>Dictyobacter</taxon>
    </lineage>
</organism>
<dbReference type="Pfam" id="PF00672">
    <property type="entry name" value="HAMP"/>
    <property type="match status" value="1"/>
</dbReference>
<feature type="transmembrane region" description="Helical" evidence="6">
    <location>
        <begin position="221"/>
        <end position="244"/>
    </location>
</feature>
<dbReference type="RefSeq" id="WP_151755501.1">
    <property type="nucleotide sequence ID" value="NZ_BKZW01000001.1"/>
</dbReference>
<evidence type="ECO:0000313" key="10">
    <source>
        <dbReference type="Proteomes" id="UP000326912"/>
    </source>
</evidence>
<keyword evidence="6" id="KW-0472">Membrane</keyword>
<evidence type="ECO:0008006" key="11">
    <source>
        <dbReference type="Google" id="ProtNLM"/>
    </source>
</evidence>
<dbReference type="SMART" id="SM00283">
    <property type="entry name" value="MA"/>
    <property type="match status" value="1"/>
</dbReference>
<reference evidence="9 10" key="1">
    <citation type="submission" date="2019-10" db="EMBL/GenBank/DDBJ databases">
        <title>Dictyobacter vulcani sp. nov., within the class Ktedonobacteria, isolated from soil of volcanic Mt. Zao.</title>
        <authorList>
            <person name="Zheng Y."/>
            <person name="Wang C.M."/>
            <person name="Sakai Y."/>
            <person name="Abe K."/>
            <person name="Yokota A."/>
            <person name="Yabe S."/>
        </authorList>
    </citation>
    <scope>NUCLEOTIDE SEQUENCE [LARGE SCALE GENOMIC DNA]</scope>
    <source>
        <strain evidence="9 10">W12</strain>
    </source>
</reference>
<dbReference type="InterPro" id="IPR003660">
    <property type="entry name" value="HAMP_dom"/>
</dbReference>
<dbReference type="PROSITE" id="PS50111">
    <property type="entry name" value="CHEMOTAXIS_TRANSDUC_2"/>
    <property type="match status" value="1"/>
</dbReference>
<dbReference type="SUPFAM" id="SSF58104">
    <property type="entry name" value="Methyl-accepting chemotaxis protein (MCP) signaling domain"/>
    <property type="match status" value="1"/>
</dbReference>
<proteinExistence type="inferred from homology"/>
<dbReference type="PANTHER" id="PTHR32089:SF114">
    <property type="entry name" value="METHYL-ACCEPTING CHEMOTAXIS PROTEIN MCPB"/>
    <property type="match status" value="1"/>
</dbReference>
<dbReference type="GO" id="GO:0016020">
    <property type="term" value="C:membrane"/>
    <property type="evidence" value="ECO:0007669"/>
    <property type="project" value="InterPro"/>
</dbReference>
<dbReference type="Gene3D" id="1.10.287.950">
    <property type="entry name" value="Methyl-accepting chemotaxis protein"/>
    <property type="match status" value="1"/>
</dbReference>
<dbReference type="SMART" id="SM00304">
    <property type="entry name" value="HAMP"/>
    <property type="match status" value="2"/>
</dbReference>
<evidence type="ECO:0000256" key="5">
    <source>
        <dbReference type="SAM" id="MobiDB-lite"/>
    </source>
</evidence>